<dbReference type="PANTHER" id="PTHR15398">
    <property type="entry name" value="BROMODOMAIN-CONTAINING PROTEIN 8"/>
    <property type="match status" value="1"/>
</dbReference>
<feature type="compositionally biased region" description="Basic and acidic residues" evidence="3">
    <location>
        <begin position="167"/>
        <end position="184"/>
    </location>
</feature>
<evidence type="ECO:0000313" key="6">
    <source>
        <dbReference type="Proteomes" id="UP000094565"/>
    </source>
</evidence>
<name>A0A1B2J6D6_PICPA</name>
<gene>
    <name evidence="5" type="ORF">ATY40_BA7500407</name>
</gene>
<evidence type="ECO:0000256" key="2">
    <source>
        <dbReference type="PROSITE-ProRule" id="PRU00035"/>
    </source>
</evidence>
<evidence type="ECO:0000256" key="1">
    <source>
        <dbReference type="ARBA" id="ARBA00023117"/>
    </source>
</evidence>
<feature type="compositionally biased region" description="Basic and acidic residues" evidence="3">
    <location>
        <begin position="395"/>
        <end position="460"/>
    </location>
</feature>
<dbReference type="AlphaFoldDB" id="A0A1B2J6D6"/>
<accession>A0A1B2J6D6</accession>
<dbReference type="Gene3D" id="1.20.920.10">
    <property type="entry name" value="Bromodomain-like"/>
    <property type="match status" value="1"/>
</dbReference>
<feature type="compositionally biased region" description="Basic and acidic residues" evidence="3">
    <location>
        <begin position="257"/>
        <end position="275"/>
    </location>
</feature>
<dbReference type="PRINTS" id="PR00503">
    <property type="entry name" value="BROMODOMAIN"/>
</dbReference>
<evidence type="ECO:0000313" key="5">
    <source>
        <dbReference type="EMBL" id="ANZ73542.1"/>
    </source>
</evidence>
<dbReference type="GO" id="GO:0006325">
    <property type="term" value="P:chromatin organization"/>
    <property type="evidence" value="ECO:0007669"/>
    <property type="project" value="UniProtKB-ARBA"/>
</dbReference>
<feature type="compositionally biased region" description="Basic and acidic residues" evidence="3">
    <location>
        <begin position="218"/>
        <end position="248"/>
    </location>
</feature>
<dbReference type="SUPFAM" id="SSF47370">
    <property type="entry name" value="Bromodomain"/>
    <property type="match status" value="1"/>
</dbReference>
<dbReference type="EMBL" id="CP014584">
    <property type="protein sequence ID" value="ANZ73542.1"/>
    <property type="molecule type" value="Genomic_DNA"/>
</dbReference>
<dbReference type="GO" id="GO:0035267">
    <property type="term" value="C:NuA4 histone acetyltransferase complex"/>
    <property type="evidence" value="ECO:0007669"/>
    <property type="project" value="TreeGrafter"/>
</dbReference>
<feature type="compositionally biased region" description="Basic and acidic residues" evidence="3">
    <location>
        <begin position="297"/>
        <end position="308"/>
    </location>
</feature>
<dbReference type="SMART" id="SM00297">
    <property type="entry name" value="BROMO"/>
    <property type="match status" value="1"/>
</dbReference>
<keyword evidence="1 2" id="KW-0103">Bromodomain</keyword>
<dbReference type="PANTHER" id="PTHR15398:SF4">
    <property type="entry name" value="BROMODOMAIN-CONTAINING PROTEIN 8 ISOFORM X1"/>
    <property type="match status" value="1"/>
</dbReference>
<sequence length="569" mass="65024">MTSLPVLYKVITLQNLHSLYIQSYQRQEKEITLDMDKLRSSINASPLIDPAYDLCQIGPQKVQKDNQTSQMISDEQIIEIINEFFVDNAGQVLIPMSTNVFKISETISINTMKDRLIKVLNHYKNTTLREVAALEAQYHLLRTQKEKVIASEVLKEDEDESIDEVEDNKPEEKETLEKDYKADESNVEEPQENKEQSPSPKGPSKSELSASGEFANGGKEEDNMELEKVSKEEDHTSVEDHKENKSEEPDKELEEMENIKDKNTEKVESTTESRIEQQQVTYVKAEKEDVENSENLELSKKIEEKNPEKVNLVDTLISEMKPTETTDKDQQITSDETEQDMEIGKGKPIDNELDVESSGKDKSSGEISETPNGESSSEISQDEDDNEEANVTQESLDKQESQPKESRVEEKLSMESSDEKSLPERGSPSKEAELKRSHDVDESDQERSPSKRQKKEETQKSIKKFQTIASNLISQISSNRFASTFLAPVNKSEEPEYYKIVKQPQDLKTILKNCRNGKITNFDELTKVLQIMFTNAIIYNDEDSDVSKLTIEMMEETTKIIELFRESLD</sequence>
<organism evidence="5 6">
    <name type="scientific">Komagataella pastoris</name>
    <name type="common">Yeast</name>
    <name type="synonym">Pichia pastoris</name>
    <dbReference type="NCBI Taxonomy" id="4922"/>
    <lineage>
        <taxon>Eukaryota</taxon>
        <taxon>Fungi</taxon>
        <taxon>Dikarya</taxon>
        <taxon>Ascomycota</taxon>
        <taxon>Saccharomycotina</taxon>
        <taxon>Pichiomycetes</taxon>
        <taxon>Pichiales</taxon>
        <taxon>Pichiaceae</taxon>
        <taxon>Komagataella</taxon>
    </lineage>
</organism>
<dbReference type="Proteomes" id="UP000094565">
    <property type="component" value="Chromosome 1"/>
</dbReference>
<feature type="compositionally biased region" description="Acidic residues" evidence="3">
    <location>
        <begin position="155"/>
        <end position="166"/>
    </location>
</feature>
<dbReference type="Pfam" id="PF00439">
    <property type="entry name" value="Bromodomain"/>
    <property type="match status" value="1"/>
</dbReference>
<dbReference type="InterPro" id="IPR001487">
    <property type="entry name" value="Bromodomain"/>
</dbReference>
<feature type="domain" description="Bromo" evidence="4">
    <location>
        <begin position="477"/>
        <end position="547"/>
    </location>
</feature>
<keyword evidence="6" id="KW-1185">Reference proteome</keyword>
<feature type="region of interest" description="Disordered" evidence="3">
    <location>
        <begin position="152"/>
        <end position="460"/>
    </location>
</feature>
<evidence type="ECO:0000256" key="3">
    <source>
        <dbReference type="SAM" id="MobiDB-lite"/>
    </source>
</evidence>
<proteinExistence type="predicted"/>
<feature type="compositionally biased region" description="Basic and acidic residues" evidence="3">
    <location>
        <begin position="321"/>
        <end position="330"/>
    </location>
</feature>
<protein>
    <submittedName>
        <fullName evidence="5">BA75_00407T0</fullName>
    </submittedName>
</protein>
<dbReference type="OrthoDB" id="3981115at2759"/>
<dbReference type="PROSITE" id="PS50014">
    <property type="entry name" value="BROMODOMAIN_2"/>
    <property type="match status" value="1"/>
</dbReference>
<dbReference type="InterPro" id="IPR036427">
    <property type="entry name" value="Bromodomain-like_sf"/>
</dbReference>
<reference evidence="5 6" key="1">
    <citation type="submission" date="2016-02" db="EMBL/GenBank/DDBJ databases">
        <title>Comparative genomic and transcriptomic foundation for Pichia pastoris.</title>
        <authorList>
            <person name="Love K.R."/>
            <person name="Shah K.A."/>
            <person name="Whittaker C.A."/>
            <person name="Wu J."/>
            <person name="Bartlett M.C."/>
            <person name="Ma D."/>
            <person name="Leeson R.L."/>
            <person name="Priest M."/>
            <person name="Young S.K."/>
            <person name="Love J.C."/>
        </authorList>
    </citation>
    <scope>NUCLEOTIDE SEQUENCE [LARGE SCALE GENOMIC DNA]</scope>
    <source>
        <strain evidence="5 6">ATCC 28485</strain>
    </source>
</reference>
<evidence type="ECO:0000259" key="4">
    <source>
        <dbReference type="PROSITE" id="PS50014"/>
    </source>
</evidence>